<name>A0A182UEV2_9DIPT</name>
<evidence type="ECO:0000313" key="1">
    <source>
        <dbReference type="EnsemblMetazoa" id="AMEC019119-PA"/>
    </source>
</evidence>
<dbReference type="AlphaFoldDB" id="A0A182UEV2"/>
<accession>A0A182UEV2</accession>
<sequence length="182" mass="19709">MSPKSFNDLEPAAPNVLNVTVSAAHERRRRQNLSVMGSDPRIRNRANELTLTGGRACARDTRVASSLELFNAIRLRGVRGSAAVQPKPKKIGKGTAATTISRGGSESDAFIPASVPTSREFMFFVPRFTSSRSFASQRLILLQFDLDFFEPCGAGDAAECLPLLLLLLLAETANRYASPLAI</sequence>
<dbReference type="Proteomes" id="UP000075902">
    <property type="component" value="Unassembled WGS sequence"/>
</dbReference>
<evidence type="ECO:0000313" key="2">
    <source>
        <dbReference type="Proteomes" id="UP000075902"/>
    </source>
</evidence>
<protein>
    <submittedName>
        <fullName evidence="1">Uncharacterized protein</fullName>
    </submittedName>
</protein>
<reference evidence="2" key="1">
    <citation type="submission" date="2014-01" db="EMBL/GenBank/DDBJ databases">
        <title>The Genome Sequence of Anopheles melas CM1001059_A (V2).</title>
        <authorList>
            <consortium name="The Broad Institute Genomics Platform"/>
            <person name="Neafsey D.E."/>
            <person name="Besansky N."/>
            <person name="Howell P."/>
            <person name="Walton C."/>
            <person name="Young S.K."/>
            <person name="Zeng Q."/>
            <person name="Gargeya S."/>
            <person name="Fitzgerald M."/>
            <person name="Haas B."/>
            <person name="Abouelleil A."/>
            <person name="Allen A.W."/>
            <person name="Alvarado L."/>
            <person name="Arachchi H.M."/>
            <person name="Berlin A.M."/>
            <person name="Chapman S.B."/>
            <person name="Gainer-Dewar J."/>
            <person name="Goldberg J."/>
            <person name="Griggs A."/>
            <person name="Gujja S."/>
            <person name="Hansen M."/>
            <person name="Howarth C."/>
            <person name="Imamovic A."/>
            <person name="Ireland A."/>
            <person name="Larimer J."/>
            <person name="McCowan C."/>
            <person name="Murphy C."/>
            <person name="Pearson M."/>
            <person name="Poon T.W."/>
            <person name="Priest M."/>
            <person name="Roberts A."/>
            <person name="Saif S."/>
            <person name="Shea T."/>
            <person name="Sisk P."/>
            <person name="Sykes S."/>
            <person name="Wortman J."/>
            <person name="Nusbaum C."/>
            <person name="Birren B."/>
        </authorList>
    </citation>
    <scope>NUCLEOTIDE SEQUENCE [LARGE SCALE GENOMIC DNA]</scope>
    <source>
        <strain evidence="2">CM1001059</strain>
    </source>
</reference>
<reference evidence="1" key="2">
    <citation type="submission" date="2020-05" db="UniProtKB">
        <authorList>
            <consortium name="EnsemblMetazoa"/>
        </authorList>
    </citation>
    <scope>IDENTIFICATION</scope>
    <source>
        <strain evidence="1">CM1001059</strain>
    </source>
</reference>
<organism evidence="1 2">
    <name type="scientific">Anopheles melas</name>
    <dbReference type="NCBI Taxonomy" id="34690"/>
    <lineage>
        <taxon>Eukaryota</taxon>
        <taxon>Metazoa</taxon>
        <taxon>Ecdysozoa</taxon>
        <taxon>Arthropoda</taxon>
        <taxon>Hexapoda</taxon>
        <taxon>Insecta</taxon>
        <taxon>Pterygota</taxon>
        <taxon>Neoptera</taxon>
        <taxon>Endopterygota</taxon>
        <taxon>Diptera</taxon>
        <taxon>Nematocera</taxon>
        <taxon>Culicoidea</taxon>
        <taxon>Culicidae</taxon>
        <taxon>Anophelinae</taxon>
        <taxon>Anopheles</taxon>
    </lineage>
</organism>
<keyword evidence="2" id="KW-1185">Reference proteome</keyword>
<dbReference type="VEuPathDB" id="VectorBase:AMEC019119"/>
<dbReference type="EnsemblMetazoa" id="AMEC019119-RA">
    <property type="protein sequence ID" value="AMEC019119-PA"/>
    <property type="gene ID" value="AMEC019119"/>
</dbReference>
<proteinExistence type="predicted"/>